<comment type="subcellular location">
    <subcellularLocation>
        <location evidence="1">Cell membrane</location>
        <topology evidence="1">Multi-pass membrane protein</topology>
    </subcellularLocation>
</comment>
<dbReference type="SUPFAM" id="SSF50182">
    <property type="entry name" value="Sm-like ribonucleoproteins"/>
    <property type="match status" value="1"/>
</dbReference>
<evidence type="ECO:0000259" key="8">
    <source>
        <dbReference type="Pfam" id="PF00924"/>
    </source>
</evidence>
<dbReference type="SUPFAM" id="SSF82861">
    <property type="entry name" value="Mechanosensitive channel protein MscS (YggB), transmembrane region"/>
    <property type="match status" value="1"/>
</dbReference>
<evidence type="ECO:0000256" key="7">
    <source>
        <dbReference type="SAM" id="Phobius"/>
    </source>
</evidence>
<evidence type="ECO:0000256" key="4">
    <source>
        <dbReference type="ARBA" id="ARBA00022692"/>
    </source>
</evidence>
<dbReference type="InterPro" id="IPR006685">
    <property type="entry name" value="MscS_channel_2nd"/>
</dbReference>
<proteinExistence type="inferred from homology"/>
<evidence type="ECO:0000256" key="3">
    <source>
        <dbReference type="ARBA" id="ARBA00022475"/>
    </source>
</evidence>
<comment type="similarity">
    <text evidence="2">Belongs to the MscS (TC 1.A.23) family.</text>
</comment>
<dbReference type="Pfam" id="PF21088">
    <property type="entry name" value="MS_channel_1st"/>
    <property type="match status" value="1"/>
</dbReference>
<keyword evidence="5 7" id="KW-1133">Transmembrane helix</keyword>
<sequence length="162" mass="18021">MKDFFGVHLNSLFLSLIIFFVFFLLAIILKKVVRRLTIRLNVPSNLQTLFGNLTFYFLFIVGIISALGTLGINISVVIASIGLTGFAVGFAFKDIISNFLAGILILLYHPFEIGDYIKVSALEGRVKEINLRYTIMQGSDGEEILIPNSITFTKVIVVKKKG</sequence>
<dbReference type="InterPro" id="IPR023408">
    <property type="entry name" value="MscS_beta-dom_sf"/>
</dbReference>
<evidence type="ECO:0000256" key="2">
    <source>
        <dbReference type="ARBA" id="ARBA00008017"/>
    </source>
</evidence>
<evidence type="ECO:0000256" key="6">
    <source>
        <dbReference type="ARBA" id="ARBA00023136"/>
    </source>
</evidence>
<keyword evidence="3" id="KW-1003">Cell membrane</keyword>
<feature type="transmembrane region" description="Helical" evidence="7">
    <location>
        <begin position="12"/>
        <end position="29"/>
    </location>
</feature>
<gene>
    <name evidence="10" type="ORF">E3J84_02580</name>
</gene>
<feature type="domain" description="Mechanosensitive ion channel MscS" evidence="8">
    <location>
        <begin position="94"/>
        <end position="156"/>
    </location>
</feature>
<feature type="transmembrane region" description="Helical" evidence="7">
    <location>
        <begin position="49"/>
        <end position="68"/>
    </location>
</feature>
<keyword evidence="4 7" id="KW-0812">Transmembrane</keyword>
<dbReference type="Gene3D" id="2.30.30.60">
    <property type="match status" value="1"/>
</dbReference>
<evidence type="ECO:0000256" key="1">
    <source>
        <dbReference type="ARBA" id="ARBA00004651"/>
    </source>
</evidence>
<evidence type="ECO:0000313" key="10">
    <source>
        <dbReference type="EMBL" id="TET11688.1"/>
    </source>
</evidence>
<reference evidence="10 11" key="1">
    <citation type="submission" date="2019-03" db="EMBL/GenBank/DDBJ databases">
        <title>Metabolic potential of uncultured bacteria and archaea associated with petroleum seepage in deep-sea sediments.</title>
        <authorList>
            <person name="Dong X."/>
            <person name="Hubert C."/>
        </authorList>
    </citation>
    <scope>NUCLEOTIDE SEQUENCE [LARGE SCALE GENOMIC DNA]</scope>
    <source>
        <strain evidence="10">E44_bin7</strain>
    </source>
</reference>
<dbReference type="InterPro" id="IPR010920">
    <property type="entry name" value="LSM_dom_sf"/>
</dbReference>
<dbReference type="GO" id="GO:0005886">
    <property type="term" value="C:plasma membrane"/>
    <property type="evidence" value="ECO:0007669"/>
    <property type="project" value="UniProtKB-SubCell"/>
</dbReference>
<dbReference type="AlphaFoldDB" id="A0A523S0X5"/>
<dbReference type="PANTHER" id="PTHR30221:SF1">
    <property type="entry name" value="SMALL-CONDUCTANCE MECHANOSENSITIVE CHANNEL"/>
    <property type="match status" value="1"/>
</dbReference>
<organism evidence="10 11">
    <name type="scientific">Aerophobetes bacterium</name>
    <dbReference type="NCBI Taxonomy" id="2030807"/>
    <lineage>
        <taxon>Bacteria</taxon>
        <taxon>Candidatus Aerophobota</taxon>
    </lineage>
</organism>
<dbReference type="Pfam" id="PF00924">
    <property type="entry name" value="MS_channel_2nd"/>
    <property type="match status" value="1"/>
</dbReference>
<dbReference type="InterPro" id="IPR049142">
    <property type="entry name" value="MS_channel_1st"/>
</dbReference>
<evidence type="ECO:0000259" key="9">
    <source>
        <dbReference type="Pfam" id="PF21088"/>
    </source>
</evidence>
<evidence type="ECO:0000256" key="5">
    <source>
        <dbReference type="ARBA" id="ARBA00022989"/>
    </source>
</evidence>
<dbReference type="InterPro" id="IPR045275">
    <property type="entry name" value="MscS_archaea/bacteria_type"/>
</dbReference>
<dbReference type="Proteomes" id="UP000316360">
    <property type="component" value="Unassembled WGS sequence"/>
</dbReference>
<evidence type="ECO:0000313" key="11">
    <source>
        <dbReference type="Proteomes" id="UP000316360"/>
    </source>
</evidence>
<dbReference type="EMBL" id="SOKJ01000134">
    <property type="protein sequence ID" value="TET11688.1"/>
    <property type="molecule type" value="Genomic_DNA"/>
</dbReference>
<protein>
    <submittedName>
        <fullName evidence="10">Mechanosensitive ion channel</fullName>
    </submittedName>
</protein>
<dbReference type="Gene3D" id="1.10.287.1260">
    <property type="match status" value="1"/>
</dbReference>
<name>A0A523S0X5_UNCAE</name>
<dbReference type="InterPro" id="IPR011014">
    <property type="entry name" value="MscS_channel_TM-2"/>
</dbReference>
<dbReference type="GO" id="GO:0008381">
    <property type="term" value="F:mechanosensitive monoatomic ion channel activity"/>
    <property type="evidence" value="ECO:0007669"/>
    <property type="project" value="InterPro"/>
</dbReference>
<feature type="domain" description="Mechanosensitive ion channel transmembrane helices 2/3" evidence="9">
    <location>
        <begin position="52"/>
        <end position="93"/>
    </location>
</feature>
<dbReference type="PANTHER" id="PTHR30221">
    <property type="entry name" value="SMALL-CONDUCTANCE MECHANOSENSITIVE CHANNEL"/>
    <property type="match status" value="1"/>
</dbReference>
<accession>A0A523S0X5</accession>
<keyword evidence="6 7" id="KW-0472">Membrane</keyword>
<comment type="caution">
    <text evidence="10">The sequence shown here is derived from an EMBL/GenBank/DDBJ whole genome shotgun (WGS) entry which is preliminary data.</text>
</comment>